<proteinExistence type="predicted"/>
<organism evidence="1 2">
    <name type="scientific">Mixta tenebrionis</name>
    <dbReference type="NCBI Taxonomy" id="2562439"/>
    <lineage>
        <taxon>Bacteria</taxon>
        <taxon>Pseudomonadati</taxon>
        <taxon>Pseudomonadota</taxon>
        <taxon>Gammaproteobacteria</taxon>
        <taxon>Enterobacterales</taxon>
        <taxon>Erwiniaceae</taxon>
        <taxon>Mixta</taxon>
    </lineage>
</organism>
<evidence type="ECO:0000313" key="2">
    <source>
        <dbReference type="Proteomes" id="UP000319523"/>
    </source>
</evidence>
<keyword evidence="2" id="KW-1185">Reference proteome</keyword>
<dbReference type="RefSeq" id="WP_141175132.1">
    <property type="nucleotide sequence ID" value="NZ_JBHUFX010000032.1"/>
</dbReference>
<dbReference type="EMBL" id="VHQI01000002">
    <property type="protein sequence ID" value="TPW43943.1"/>
    <property type="molecule type" value="Genomic_DNA"/>
</dbReference>
<name>A0A506VG19_9GAMM</name>
<evidence type="ECO:0000313" key="1">
    <source>
        <dbReference type="EMBL" id="TPW43943.1"/>
    </source>
</evidence>
<reference evidence="1 2" key="1">
    <citation type="submission" date="2019-06" db="EMBL/GenBank/DDBJ databases">
        <authorList>
            <person name="Yang Y."/>
        </authorList>
    </citation>
    <scope>NUCLEOTIDE SEQUENCE [LARGE SCALE GENOMIC DNA]</scope>
    <source>
        <strain evidence="1 2">BIT-26</strain>
    </source>
</reference>
<comment type="caution">
    <text evidence="1">The sequence shown here is derived from an EMBL/GenBank/DDBJ whole genome shotgun (WGS) entry which is preliminary data.</text>
</comment>
<protein>
    <submittedName>
        <fullName evidence="1">Uncharacterized protein</fullName>
    </submittedName>
</protein>
<gene>
    <name evidence="1" type="ORF">FKM52_05235</name>
</gene>
<dbReference type="Proteomes" id="UP000319523">
    <property type="component" value="Unassembled WGS sequence"/>
</dbReference>
<accession>A0A506VG19</accession>
<dbReference type="AlphaFoldDB" id="A0A506VG19"/>
<sequence length="88" mass="9441">MYELNERHKQLVSGGALDVDAGWNTITTLPGIIDDGSSVVADIDPGFTWPSCGIIVPPIGLFPYPPCCCRPVPPIFVFPDFPSEAVPL</sequence>